<evidence type="ECO:0000259" key="9">
    <source>
        <dbReference type="PROSITE" id="PS50229"/>
    </source>
</evidence>
<dbReference type="SUPFAM" id="SSF55550">
    <property type="entry name" value="SH2 domain"/>
    <property type="match status" value="1"/>
</dbReference>
<dbReference type="PRINTS" id="PR00401">
    <property type="entry name" value="SH2DOMAIN"/>
</dbReference>
<dbReference type="InterPro" id="IPR011993">
    <property type="entry name" value="PH-like_dom_sf"/>
</dbReference>
<dbReference type="GO" id="GO:0005737">
    <property type="term" value="C:cytoplasm"/>
    <property type="evidence" value="ECO:0007669"/>
    <property type="project" value="TreeGrafter"/>
</dbReference>
<keyword evidence="3" id="KW-0597">Phosphoprotein</keyword>
<gene>
    <name evidence="10" type="primary">100631926</name>
</gene>
<dbReference type="Gene3D" id="3.30.505.10">
    <property type="entry name" value="SH2 domain"/>
    <property type="match status" value="1"/>
</dbReference>
<proteinExistence type="predicted"/>
<dbReference type="GO" id="GO:0007015">
    <property type="term" value="P:actin filament organization"/>
    <property type="evidence" value="ECO:0007669"/>
    <property type="project" value="InterPro"/>
</dbReference>
<dbReference type="KEGG" id="aqu:100631926"/>
<dbReference type="InterPro" id="IPR011026">
    <property type="entry name" value="WAS_C"/>
</dbReference>
<keyword evidence="5" id="KW-0206">Cytoskeleton</keyword>
<feature type="domain" description="WH1" evidence="9">
    <location>
        <begin position="123"/>
        <end position="260"/>
    </location>
</feature>
<evidence type="ECO:0000256" key="7">
    <source>
        <dbReference type="SAM" id="MobiDB-lite"/>
    </source>
</evidence>
<dbReference type="InterPro" id="IPR051184">
    <property type="entry name" value="Tyrosine-phos_adapter"/>
</dbReference>
<dbReference type="InterPro" id="IPR000980">
    <property type="entry name" value="SH2"/>
</dbReference>
<dbReference type="PROSITE" id="PS50001">
    <property type="entry name" value="SH2"/>
    <property type="match status" value="1"/>
</dbReference>
<name>A0AAN0IHZ6_AMPQE</name>
<dbReference type="Pfam" id="PF00568">
    <property type="entry name" value="WH1"/>
    <property type="match status" value="1"/>
</dbReference>
<feature type="region of interest" description="Disordered" evidence="7">
    <location>
        <begin position="261"/>
        <end position="290"/>
    </location>
</feature>
<dbReference type="SMART" id="SM00252">
    <property type="entry name" value="SH2"/>
    <property type="match status" value="1"/>
</dbReference>
<dbReference type="PROSITE" id="PS50229">
    <property type="entry name" value="WH1"/>
    <property type="match status" value="1"/>
</dbReference>
<dbReference type="InterPro" id="IPR000697">
    <property type="entry name" value="WH1/EVH1_dom"/>
</dbReference>
<dbReference type="GO" id="GO:0030971">
    <property type="term" value="F:receptor tyrosine kinase binding"/>
    <property type="evidence" value="ECO:0007669"/>
    <property type="project" value="TreeGrafter"/>
</dbReference>
<evidence type="ECO:0000313" key="10">
    <source>
        <dbReference type="EnsemblMetazoa" id="XP_003390091.2"/>
    </source>
</evidence>
<dbReference type="GO" id="GO:0007167">
    <property type="term" value="P:enzyme-linked receptor protein signaling pathway"/>
    <property type="evidence" value="ECO:0007669"/>
    <property type="project" value="TreeGrafter"/>
</dbReference>
<evidence type="ECO:0000256" key="4">
    <source>
        <dbReference type="ARBA" id="ARBA00022999"/>
    </source>
</evidence>
<dbReference type="GO" id="GO:0005856">
    <property type="term" value="C:cytoskeleton"/>
    <property type="evidence" value="ECO:0007669"/>
    <property type="project" value="UniProtKB-SubCell"/>
</dbReference>
<dbReference type="GO" id="GO:0035591">
    <property type="term" value="F:signaling adaptor activity"/>
    <property type="evidence" value="ECO:0007669"/>
    <property type="project" value="TreeGrafter"/>
</dbReference>
<dbReference type="PANTHER" id="PTHR19969">
    <property type="entry name" value="SH2-SH3 ADAPTOR PROTEIN-RELATED"/>
    <property type="match status" value="1"/>
</dbReference>
<evidence type="ECO:0000259" key="8">
    <source>
        <dbReference type="PROSITE" id="PS50001"/>
    </source>
</evidence>
<protein>
    <recommendedName>
        <fullName evidence="12">SH2 domain-containing protein</fullName>
    </recommendedName>
</protein>
<evidence type="ECO:0000256" key="5">
    <source>
        <dbReference type="ARBA" id="ARBA00023212"/>
    </source>
</evidence>
<evidence type="ECO:0000313" key="11">
    <source>
        <dbReference type="Proteomes" id="UP000007879"/>
    </source>
</evidence>
<dbReference type="Gene3D" id="2.30.29.30">
    <property type="entry name" value="Pleckstrin-homology domain (PH domain)/Phosphotyrosine-binding domain (PTB)"/>
    <property type="match status" value="1"/>
</dbReference>
<accession>A0AAN0IHZ6</accession>
<evidence type="ECO:0000256" key="1">
    <source>
        <dbReference type="ARBA" id="ARBA00004245"/>
    </source>
</evidence>
<dbReference type="Proteomes" id="UP000007879">
    <property type="component" value="Unassembled WGS sequence"/>
</dbReference>
<dbReference type="CDD" id="cd00173">
    <property type="entry name" value="SH2"/>
    <property type="match status" value="1"/>
</dbReference>
<evidence type="ECO:0000256" key="2">
    <source>
        <dbReference type="ARBA" id="ARBA00022490"/>
    </source>
</evidence>
<reference evidence="11" key="1">
    <citation type="journal article" date="2010" name="Nature">
        <title>The Amphimedon queenslandica genome and the evolution of animal complexity.</title>
        <authorList>
            <person name="Srivastava M."/>
            <person name="Simakov O."/>
            <person name="Chapman J."/>
            <person name="Fahey B."/>
            <person name="Gauthier M.E."/>
            <person name="Mitros T."/>
            <person name="Richards G.S."/>
            <person name="Conaco C."/>
            <person name="Dacre M."/>
            <person name="Hellsten U."/>
            <person name="Larroux C."/>
            <person name="Putnam N.H."/>
            <person name="Stanke M."/>
            <person name="Adamska M."/>
            <person name="Darling A."/>
            <person name="Degnan S.M."/>
            <person name="Oakley T.H."/>
            <person name="Plachetzki D.C."/>
            <person name="Zhai Y."/>
            <person name="Adamski M."/>
            <person name="Calcino A."/>
            <person name="Cummins S.F."/>
            <person name="Goodstein D.M."/>
            <person name="Harris C."/>
            <person name="Jackson D.J."/>
            <person name="Leys S.P."/>
            <person name="Shu S."/>
            <person name="Woodcroft B.J."/>
            <person name="Vervoort M."/>
            <person name="Kosik K.S."/>
            <person name="Manning G."/>
            <person name="Degnan B.M."/>
            <person name="Rokhsar D.S."/>
        </authorList>
    </citation>
    <scope>NUCLEOTIDE SEQUENCE [LARGE SCALE GENOMIC DNA]</scope>
</reference>
<keyword evidence="11" id="KW-1185">Reference proteome</keyword>
<dbReference type="GO" id="GO:0016477">
    <property type="term" value="P:cell migration"/>
    <property type="evidence" value="ECO:0007669"/>
    <property type="project" value="TreeGrafter"/>
</dbReference>
<reference evidence="10" key="2">
    <citation type="submission" date="2024-06" db="UniProtKB">
        <authorList>
            <consortium name="EnsemblMetazoa"/>
        </authorList>
    </citation>
    <scope>IDENTIFICATION</scope>
</reference>
<dbReference type="PANTHER" id="PTHR19969:SF5">
    <property type="entry name" value="CRK-LIKE PROTEIN"/>
    <property type="match status" value="1"/>
</dbReference>
<dbReference type="Gene3D" id="3.90.810.10">
    <property type="entry name" value="CRIB domain"/>
    <property type="match status" value="1"/>
</dbReference>
<sequence length="583" mass="65937">MSYYHGLISSKKAEAILNCSLSNGSFLLRDSQSKPGHFVLSIKYHGKLYHVLVFHEFGQYYLDSSASSDDKFNSLEDLVLFGMSHELRVAGEEVTLLEPVISDTSSTVQILKPYSNGMRNKRDEVEDYDILTDLFASVFGSHCSVLVAVHSYLNFDGSPLSSDASYLVCVVKDNHLKAFFVRTVDLSDKKIIAEKKLTKHFEYDTPSELVLTFLSETNKCDSVIIIQLLCFQQGITCIGFKNKQDMDMFTRHVDRIVQIQQEKSTQQARVRDTGSSSPSRGGQECRREGNTRQLKAEEFDIYNLSPEWDYLLEQAGVTTEMLQEQSTLQFILDRVSEMGGPPKTVQESDKDERLAAIAMDSVLRAETIRAERLADKIKHITLNSPYPLPRKIHPPSCQYSRVCSRYKDILLLRTSLTALAPIRCNCYCSTCAAGKPTVAVSGVPPQQYTLPIGWTQFILRSQTHSLAQKFIGNWHVAFTCVACSSVGEIIRTGSSFSGGRKELVLSPDVKWLKRITRGLTPEHYYDEIERIDYRVTTAFQVFIQPGSYTVTGSSDYKYPLQEKWETTERTHVTYALLIHVQKC</sequence>
<dbReference type="InterPro" id="IPR036936">
    <property type="entry name" value="CRIB_dom_sf"/>
</dbReference>
<feature type="domain" description="SH2" evidence="8">
    <location>
        <begin position="3"/>
        <end position="100"/>
    </location>
</feature>
<dbReference type="InterPro" id="IPR036860">
    <property type="entry name" value="SH2_dom_sf"/>
</dbReference>
<comment type="subcellular location">
    <subcellularLocation>
        <location evidence="1">Cytoplasm</location>
        <location evidence="1">Cytoskeleton</location>
    </subcellularLocation>
</comment>
<organism evidence="10 11">
    <name type="scientific">Amphimedon queenslandica</name>
    <name type="common">Sponge</name>
    <dbReference type="NCBI Taxonomy" id="400682"/>
    <lineage>
        <taxon>Eukaryota</taxon>
        <taxon>Metazoa</taxon>
        <taxon>Porifera</taxon>
        <taxon>Demospongiae</taxon>
        <taxon>Heteroscleromorpha</taxon>
        <taxon>Haplosclerida</taxon>
        <taxon>Niphatidae</taxon>
        <taxon>Amphimedon</taxon>
    </lineage>
</organism>
<evidence type="ECO:0000256" key="6">
    <source>
        <dbReference type="PROSITE-ProRule" id="PRU00191"/>
    </source>
</evidence>
<dbReference type="AlphaFoldDB" id="A0AAN0IHZ6"/>
<keyword evidence="4 6" id="KW-0727">SH2 domain</keyword>
<dbReference type="SUPFAM" id="SSF47912">
    <property type="entry name" value="Wiscott-Aldrich syndrome protein, WASP, C-terminal domain"/>
    <property type="match status" value="1"/>
</dbReference>
<dbReference type="SUPFAM" id="SSF50729">
    <property type="entry name" value="PH domain-like"/>
    <property type="match status" value="1"/>
</dbReference>
<dbReference type="EnsemblMetazoa" id="XM_003390043.3">
    <property type="protein sequence ID" value="XP_003390091.2"/>
    <property type="gene ID" value="LOC100631926"/>
</dbReference>
<evidence type="ECO:0008006" key="12">
    <source>
        <dbReference type="Google" id="ProtNLM"/>
    </source>
</evidence>
<dbReference type="Pfam" id="PF00017">
    <property type="entry name" value="SH2"/>
    <property type="match status" value="1"/>
</dbReference>
<evidence type="ECO:0000256" key="3">
    <source>
        <dbReference type="ARBA" id="ARBA00022553"/>
    </source>
</evidence>
<keyword evidence="2" id="KW-0963">Cytoplasm</keyword>
<feature type="compositionally biased region" description="Polar residues" evidence="7">
    <location>
        <begin position="261"/>
        <end position="280"/>
    </location>
</feature>